<keyword evidence="1" id="KW-0812">Transmembrane</keyword>
<protein>
    <recommendedName>
        <fullName evidence="2">DUF6533 domain-containing protein</fullName>
    </recommendedName>
</protein>
<feature type="transmembrane region" description="Helical" evidence="1">
    <location>
        <begin position="100"/>
        <end position="119"/>
    </location>
</feature>
<sequence>MTALVAYEHIITLEQERTMIWHRKWALATWLFMINRYLLIGITIWGVTPTTSSLLNSGVDGYSCAPAQVMGAILVILQNIVFAVFSALRVFALWDRNIPMTLLVLALNVVPVAVDIFQFSKDTAVFTANPIFGTLCNAISDISANVLFDLQPILISRFLLNLRQVGSPEIDSQEAFNSQFSVPGFRVPSLSSIVGNMGEDLDHSGPAEEVEDEVENYSGSIQAEEGAAPEEIIEGHPSSMDPIPSTSQLIHIV</sequence>
<dbReference type="Pfam" id="PF20151">
    <property type="entry name" value="DUF6533"/>
    <property type="match status" value="1"/>
</dbReference>
<keyword evidence="1" id="KW-1133">Transmembrane helix</keyword>
<evidence type="ECO:0000256" key="1">
    <source>
        <dbReference type="SAM" id="Phobius"/>
    </source>
</evidence>
<evidence type="ECO:0000313" key="3">
    <source>
        <dbReference type="EMBL" id="PSR70808.1"/>
    </source>
</evidence>
<name>A0A2R6NEY0_9APHY</name>
<keyword evidence="1" id="KW-0472">Membrane</keyword>
<dbReference type="EMBL" id="MLYV02001314">
    <property type="protein sequence ID" value="PSR70808.1"/>
    <property type="molecule type" value="Genomic_DNA"/>
</dbReference>
<evidence type="ECO:0000313" key="4">
    <source>
        <dbReference type="Proteomes" id="UP000186601"/>
    </source>
</evidence>
<accession>A0A2R6NEY0</accession>
<keyword evidence="4" id="KW-1185">Reference proteome</keyword>
<feature type="transmembrane region" description="Helical" evidence="1">
    <location>
        <begin position="67"/>
        <end position="88"/>
    </location>
</feature>
<feature type="domain" description="DUF6533" evidence="2">
    <location>
        <begin position="2"/>
        <end position="40"/>
    </location>
</feature>
<dbReference type="OrthoDB" id="2742807at2759"/>
<proteinExistence type="predicted"/>
<dbReference type="AlphaFoldDB" id="A0A2R6NEY0"/>
<evidence type="ECO:0000259" key="2">
    <source>
        <dbReference type="Pfam" id="PF20151"/>
    </source>
</evidence>
<reference evidence="3 4" key="1">
    <citation type="submission" date="2018-02" db="EMBL/GenBank/DDBJ databases">
        <title>Genome sequence of the basidiomycete white-rot fungus Phlebia centrifuga.</title>
        <authorList>
            <person name="Granchi Z."/>
            <person name="Peng M."/>
            <person name="de Vries R.P."/>
            <person name="Hilden K."/>
            <person name="Makela M.R."/>
            <person name="Grigoriev I."/>
            <person name="Riley R."/>
        </authorList>
    </citation>
    <scope>NUCLEOTIDE SEQUENCE [LARGE SCALE GENOMIC DNA]</scope>
    <source>
        <strain evidence="3 4">FBCC195</strain>
    </source>
</reference>
<dbReference type="Proteomes" id="UP000186601">
    <property type="component" value="Unassembled WGS sequence"/>
</dbReference>
<organism evidence="3 4">
    <name type="scientific">Hermanssonia centrifuga</name>
    <dbReference type="NCBI Taxonomy" id="98765"/>
    <lineage>
        <taxon>Eukaryota</taxon>
        <taxon>Fungi</taxon>
        <taxon>Dikarya</taxon>
        <taxon>Basidiomycota</taxon>
        <taxon>Agaricomycotina</taxon>
        <taxon>Agaricomycetes</taxon>
        <taxon>Polyporales</taxon>
        <taxon>Meruliaceae</taxon>
        <taxon>Hermanssonia</taxon>
    </lineage>
</organism>
<comment type="caution">
    <text evidence="3">The sequence shown here is derived from an EMBL/GenBank/DDBJ whole genome shotgun (WGS) entry which is preliminary data.</text>
</comment>
<gene>
    <name evidence="3" type="ORF">PHLCEN_2v13316</name>
</gene>
<dbReference type="InterPro" id="IPR045340">
    <property type="entry name" value="DUF6533"/>
</dbReference>
<feature type="transmembrane region" description="Helical" evidence="1">
    <location>
        <begin position="25"/>
        <end position="47"/>
    </location>
</feature>